<feature type="region of interest" description="Disordered" evidence="2">
    <location>
        <begin position="374"/>
        <end position="437"/>
    </location>
</feature>
<feature type="domain" description="ADF-H" evidence="3">
    <location>
        <begin position="3"/>
        <end position="134"/>
    </location>
</feature>
<feature type="region of interest" description="Disordered" evidence="2">
    <location>
        <begin position="296"/>
        <end position="318"/>
    </location>
</feature>
<dbReference type="GO" id="GO:0030425">
    <property type="term" value="C:dendrite"/>
    <property type="evidence" value="ECO:0007669"/>
    <property type="project" value="TreeGrafter"/>
</dbReference>
<dbReference type="SUPFAM" id="SSF55753">
    <property type="entry name" value="Actin depolymerizing proteins"/>
    <property type="match status" value="1"/>
</dbReference>
<dbReference type="GO" id="GO:0045211">
    <property type="term" value="C:postsynaptic membrane"/>
    <property type="evidence" value="ECO:0007669"/>
    <property type="project" value="TreeGrafter"/>
</dbReference>
<dbReference type="GO" id="GO:0098974">
    <property type="term" value="P:postsynaptic actin cytoskeleton organization"/>
    <property type="evidence" value="ECO:0007669"/>
    <property type="project" value="TreeGrafter"/>
</dbReference>
<feature type="compositionally biased region" description="Low complexity" evidence="2">
    <location>
        <begin position="385"/>
        <end position="396"/>
    </location>
</feature>
<evidence type="ECO:0000259" key="3">
    <source>
        <dbReference type="PROSITE" id="PS51263"/>
    </source>
</evidence>
<dbReference type="GeneID" id="111847057"/>
<sequence length="737" mass="82534">MKAINLNTFNLSLLTAKEDVLNPRSSTDWALFRYDGFNNNLKLSDSGVGGLVELVKRFHRNRGLYGLCQVTLKKPEHQHIVLISWIGDDVDKCRREEYASHQPAIKAFFKEAHMFVSAKTLEDVTEDRISAMFSTMGTPAVHGKSGSCSVDKEESVGTNYKRTIAVMEIQRMKRESFWARSDREEDARKAEEKRRAFEERRLLEIKRIQQEHREAEERERKMIEKENRIQERRRIEEEKEAAAQKQEMIQWEQQKKEHEEEMRASFRRSESIEKAAEAAALVSQRSINPLEFFRQLSSSSSCDPPNPASPLTGKPPFRHFQRSLTERAFIFKKSDLPAPTSKSSPLVEISVAFSPTSSSQASTQCSQHILDTVSDYQPSIPPASPGSLVPSSTLPPSRSPPDLLPPSLQTAPFHATTAPDPSPLSPSVSPPSSPTTPDLLACQSQAPSISTLLASIDPSPADVDILLSPETLNVTVMHNAVHTKKHASSLKSSDVDLEDLEVDILEIDLGITKGVENEECGEEEAGLFNLKTGSDPHTLALKTDLAIHSTEEYGVAFVDHHPDAESAMLVTDLKEQVECMSIEKNDFTEKKVPFKEPFIDSEDREREEMQWSESPLQASAETGKITLFGQADEEETYEVTDDVDQSTLQVQPTVDSKCGIINEQKSQNINDPPMDCDDVVESLRSIKEDQSCDLIYVSTRQDGIQEDSKNMIETSKDNEVETTSLDRIDIVETVDKA</sequence>
<dbReference type="OrthoDB" id="5971719at2759"/>
<dbReference type="PROSITE" id="PS51263">
    <property type="entry name" value="ADF_H"/>
    <property type="match status" value="1"/>
</dbReference>
<dbReference type="GO" id="GO:0030864">
    <property type="term" value="C:cortical actin cytoskeleton"/>
    <property type="evidence" value="ECO:0007669"/>
    <property type="project" value="TreeGrafter"/>
</dbReference>
<proteinExistence type="predicted"/>
<protein>
    <submittedName>
        <fullName evidence="4">Drebrin-like</fullName>
    </submittedName>
</protein>
<dbReference type="Proteomes" id="UP000261540">
    <property type="component" value="Unplaced"/>
</dbReference>
<dbReference type="GO" id="GO:0030027">
    <property type="term" value="C:lamellipodium"/>
    <property type="evidence" value="ECO:0007669"/>
    <property type="project" value="TreeGrafter"/>
</dbReference>
<evidence type="ECO:0000256" key="1">
    <source>
        <dbReference type="SAM" id="Coils"/>
    </source>
</evidence>
<organism evidence="4 5">
    <name type="scientific">Paramormyrops kingsleyae</name>
    <dbReference type="NCBI Taxonomy" id="1676925"/>
    <lineage>
        <taxon>Eukaryota</taxon>
        <taxon>Metazoa</taxon>
        <taxon>Chordata</taxon>
        <taxon>Craniata</taxon>
        <taxon>Vertebrata</taxon>
        <taxon>Euteleostomi</taxon>
        <taxon>Actinopterygii</taxon>
        <taxon>Neopterygii</taxon>
        <taxon>Teleostei</taxon>
        <taxon>Osteoglossocephala</taxon>
        <taxon>Osteoglossomorpha</taxon>
        <taxon>Osteoglossiformes</taxon>
        <taxon>Mormyridae</taxon>
        <taxon>Paramormyrops</taxon>
    </lineage>
</organism>
<dbReference type="GO" id="GO:0051015">
    <property type="term" value="F:actin filament binding"/>
    <property type="evidence" value="ECO:0007669"/>
    <property type="project" value="TreeGrafter"/>
</dbReference>
<dbReference type="KEGG" id="pki:111847057"/>
<keyword evidence="5" id="KW-1185">Reference proteome</keyword>
<dbReference type="GO" id="GO:0061003">
    <property type="term" value="P:positive regulation of dendritic spine morphogenesis"/>
    <property type="evidence" value="ECO:0007669"/>
    <property type="project" value="TreeGrafter"/>
</dbReference>
<dbReference type="RefSeq" id="XP_023673678.1">
    <property type="nucleotide sequence ID" value="XM_023817910.2"/>
</dbReference>
<dbReference type="GO" id="GO:0014069">
    <property type="term" value="C:postsynaptic density"/>
    <property type="evidence" value="ECO:0007669"/>
    <property type="project" value="TreeGrafter"/>
</dbReference>
<dbReference type="STRING" id="1676925.ENSPKIP00000018034"/>
<dbReference type="GO" id="GO:0048812">
    <property type="term" value="P:neuron projection morphogenesis"/>
    <property type="evidence" value="ECO:0007669"/>
    <property type="project" value="TreeGrafter"/>
</dbReference>
<evidence type="ECO:0000313" key="4">
    <source>
        <dbReference type="Ensembl" id="ENSPKIP00000018034.1"/>
    </source>
</evidence>
<dbReference type="AlphaFoldDB" id="A0A3B3RHY5"/>
<evidence type="ECO:0000313" key="5">
    <source>
        <dbReference type="Proteomes" id="UP000261540"/>
    </source>
</evidence>
<feature type="compositionally biased region" description="Pro residues" evidence="2">
    <location>
        <begin position="420"/>
        <end position="434"/>
    </location>
</feature>
<dbReference type="GO" id="GO:0030427">
    <property type="term" value="C:site of polarized growth"/>
    <property type="evidence" value="ECO:0007669"/>
    <property type="project" value="TreeGrafter"/>
</dbReference>
<dbReference type="GeneTree" id="ENSGT00940000166263"/>
<feature type="coiled-coil region" evidence="1">
    <location>
        <begin position="180"/>
        <end position="268"/>
    </location>
</feature>
<dbReference type="PANTHER" id="PTHR10829:SF9">
    <property type="entry name" value="ADF-H DOMAIN-CONTAINING PROTEIN"/>
    <property type="match status" value="1"/>
</dbReference>
<dbReference type="Ensembl" id="ENSPKIT00000042561.1">
    <property type="protein sequence ID" value="ENSPKIP00000018034.1"/>
    <property type="gene ID" value="ENSPKIG00000003740.1"/>
</dbReference>
<reference evidence="4" key="1">
    <citation type="submission" date="2025-08" db="UniProtKB">
        <authorList>
            <consortium name="Ensembl"/>
        </authorList>
    </citation>
    <scope>IDENTIFICATION</scope>
</reference>
<accession>A0A3B3RHY5</accession>
<dbReference type="Gene3D" id="3.40.20.10">
    <property type="entry name" value="Severin"/>
    <property type="match status" value="1"/>
</dbReference>
<dbReference type="Pfam" id="PF00241">
    <property type="entry name" value="Cofilin_ADF"/>
    <property type="match status" value="1"/>
</dbReference>
<keyword evidence="1" id="KW-0175">Coiled coil</keyword>
<dbReference type="PANTHER" id="PTHR10829">
    <property type="entry name" value="CORTACTIN AND DREBRIN"/>
    <property type="match status" value="1"/>
</dbReference>
<name>A0A3B3RHY5_9TELE</name>
<dbReference type="InterPro" id="IPR002108">
    <property type="entry name" value="ADF-H"/>
</dbReference>
<dbReference type="GO" id="GO:0005884">
    <property type="term" value="C:actin filament"/>
    <property type="evidence" value="ECO:0007669"/>
    <property type="project" value="TreeGrafter"/>
</dbReference>
<dbReference type="GO" id="GO:0030833">
    <property type="term" value="P:regulation of actin filament polymerization"/>
    <property type="evidence" value="ECO:0007669"/>
    <property type="project" value="TreeGrafter"/>
</dbReference>
<dbReference type="InterPro" id="IPR029006">
    <property type="entry name" value="ADF-H/Gelsolin-like_dom_sf"/>
</dbReference>
<reference evidence="4" key="2">
    <citation type="submission" date="2025-09" db="UniProtKB">
        <authorList>
            <consortium name="Ensembl"/>
        </authorList>
    </citation>
    <scope>IDENTIFICATION</scope>
</reference>
<dbReference type="GO" id="GO:0045773">
    <property type="term" value="P:positive regulation of axon extension"/>
    <property type="evidence" value="ECO:0007669"/>
    <property type="project" value="TreeGrafter"/>
</dbReference>
<evidence type="ECO:0000256" key="2">
    <source>
        <dbReference type="SAM" id="MobiDB-lite"/>
    </source>
</evidence>